<protein>
    <submittedName>
        <fullName evidence="3">GCN5-related N-acetyltransferase</fullName>
    </submittedName>
</protein>
<accession>D2PLH7</accession>
<dbReference type="Proteomes" id="UP000007967">
    <property type="component" value="Chromosome"/>
</dbReference>
<reference evidence="4" key="1">
    <citation type="submission" date="2009-09" db="EMBL/GenBank/DDBJ databases">
        <title>The complete genome of Kribbella flavida DSM 17836.</title>
        <authorList>
            <consortium name="US DOE Joint Genome Institute (JGI-PGF)"/>
            <person name="Lucas S."/>
            <person name="Copeland A."/>
            <person name="Lapidus A."/>
            <person name="Glavina del Rio T."/>
            <person name="Dalin E."/>
            <person name="Tice H."/>
            <person name="Bruce D."/>
            <person name="Goodwin L."/>
            <person name="Pitluck S."/>
            <person name="Kyrpides N."/>
            <person name="Mavromatis K."/>
            <person name="Ivanova N."/>
            <person name="Saunders E."/>
            <person name="Brettin T."/>
            <person name="Detter J.C."/>
            <person name="Han C."/>
            <person name="Larimer F."/>
            <person name="Land M."/>
            <person name="Hauser L."/>
            <person name="Markowitz V."/>
            <person name="Cheng J.-F."/>
            <person name="Hugenholtz P."/>
            <person name="Woyke T."/>
            <person name="Wu D."/>
            <person name="Pukall R."/>
            <person name="Klenk H.-P."/>
            <person name="Eisen J.A."/>
        </authorList>
    </citation>
    <scope>NUCLEOTIDE SEQUENCE [LARGE SCALE GENOMIC DNA]</scope>
    <source>
        <strain evidence="4">DSM 17836 / JCM 10339 / NBRC 14399</strain>
    </source>
</reference>
<feature type="domain" description="N-acetyltransferase" evidence="2">
    <location>
        <begin position="19"/>
        <end position="165"/>
    </location>
</feature>
<dbReference type="GO" id="GO:0016747">
    <property type="term" value="F:acyltransferase activity, transferring groups other than amino-acyl groups"/>
    <property type="evidence" value="ECO:0007669"/>
    <property type="project" value="InterPro"/>
</dbReference>
<evidence type="ECO:0000256" key="1">
    <source>
        <dbReference type="SAM" id="MobiDB-lite"/>
    </source>
</evidence>
<reference evidence="3 4" key="2">
    <citation type="journal article" date="2010" name="Stand. Genomic Sci.">
        <title>Complete genome sequence of Kribbella flavida type strain (IFO 14399).</title>
        <authorList>
            <person name="Pukall R."/>
            <person name="Lapidus A."/>
            <person name="Glavina Del Rio T."/>
            <person name="Copeland A."/>
            <person name="Tice H."/>
            <person name="Cheng J.-F."/>
            <person name="Lucas S."/>
            <person name="Chen F."/>
            <person name="Nolan M."/>
            <person name="LaButti K."/>
            <person name="Pati A."/>
            <person name="Ivanova N."/>
            <person name="Mavrommatis K."/>
            <person name="Mikhailova N."/>
            <person name="Pitluck S."/>
            <person name="Bruce D."/>
            <person name="Goodwin L."/>
            <person name="Land M."/>
            <person name="Hauser L."/>
            <person name="Chang Y.-J."/>
            <person name="Jeffries C.D."/>
            <person name="Chen A."/>
            <person name="Palaniappan K."/>
            <person name="Chain P."/>
            <person name="Rohde M."/>
            <person name="Goeker M."/>
            <person name="Bristow J."/>
            <person name="Eisen J.A."/>
            <person name="Markowitz V."/>
            <person name="Hugenholtz P."/>
            <person name="Kyrpides N.C."/>
            <person name="Klenk H.-P."/>
            <person name="Brettin T."/>
        </authorList>
    </citation>
    <scope>NUCLEOTIDE SEQUENCE [LARGE SCALE GENOMIC DNA]</scope>
    <source>
        <strain evidence="4">DSM 17836 / JCM 10339 / NBRC 14399</strain>
    </source>
</reference>
<dbReference type="AlphaFoldDB" id="D2PLH7"/>
<organism evidence="3 4">
    <name type="scientific">Kribbella flavida (strain DSM 17836 / JCM 10339 / NBRC 14399)</name>
    <dbReference type="NCBI Taxonomy" id="479435"/>
    <lineage>
        <taxon>Bacteria</taxon>
        <taxon>Bacillati</taxon>
        <taxon>Actinomycetota</taxon>
        <taxon>Actinomycetes</taxon>
        <taxon>Propionibacteriales</taxon>
        <taxon>Kribbellaceae</taxon>
        <taxon>Kribbella</taxon>
    </lineage>
</organism>
<feature type="compositionally biased region" description="Basic and acidic residues" evidence="1">
    <location>
        <begin position="143"/>
        <end position="156"/>
    </location>
</feature>
<keyword evidence="3" id="KW-0808">Transferase</keyword>
<feature type="region of interest" description="Disordered" evidence="1">
    <location>
        <begin position="142"/>
        <end position="170"/>
    </location>
</feature>
<dbReference type="eggNOG" id="COG5628">
    <property type="taxonomic scope" value="Bacteria"/>
</dbReference>
<dbReference type="RefSeq" id="WP_012919162.1">
    <property type="nucleotide sequence ID" value="NC_013729.1"/>
</dbReference>
<dbReference type="InterPro" id="IPR000182">
    <property type="entry name" value="GNAT_dom"/>
</dbReference>
<dbReference type="InterPro" id="IPR016181">
    <property type="entry name" value="Acyl_CoA_acyltransferase"/>
</dbReference>
<sequence length="170" mass="19222">MTEVVTVQEVGEEQRAVVERLGQLERHDLSEFRGYTPDADGIFCYERLPLFFSDPERRVYLIHHGATLAGFATTRPLPDGSTSIGAFFVVRALRRRTVGHRAALELLHHRPGRWSIAFQEENPGAARFWRRLATAAVGPAWTEEQRPVPGHPDHTPDTWLLLDTGAPRHP</sequence>
<dbReference type="EMBL" id="CP001736">
    <property type="protein sequence ID" value="ADB30606.1"/>
    <property type="molecule type" value="Genomic_DNA"/>
</dbReference>
<evidence type="ECO:0000313" key="3">
    <source>
        <dbReference type="EMBL" id="ADB30606.1"/>
    </source>
</evidence>
<name>D2PLH7_KRIFD</name>
<dbReference type="STRING" id="479435.Kfla_1508"/>
<dbReference type="SUPFAM" id="SSF55729">
    <property type="entry name" value="Acyl-CoA N-acyltransferases (Nat)"/>
    <property type="match status" value="1"/>
</dbReference>
<gene>
    <name evidence="3" type="ordered locus">Kfla_1508</name>
</gene>
<dbReference type="OrthoDB" id="3627178at2"/>
<evidence type="ECO:0000313" key="4">
    <source>
        <dbReference type="Proteomes" id="UP000007967"/>
    </source>
</evidence>
<dbReference type="Pfam" id="PF00583">
    <property type="entry name" value="Acetyltransf_1"/>
    <property type="match status" value="1"/>
</dbReference>
<dbReference type="HOGENOM" id="CLU_112329_1_1_11"/>
<keyword evidence="4" id="KW-1185">Reference proteome</keyword>
<dbReference type="KEGG" id="kfl:Kfla_1508"/>
<dbReference type="PROSITE" id="PS51186">
    <property type="entry name" value="GNAT"/>
    <property type="match status" value="1"/>
</dbReference>
<proteinExistence type="predicted"/>
<evidence type="ECO:0000259" key="2">
    <source>
        <dbReference type="PROSITE" id="PS51186"/>
    </source>
</evidence>
<dbReference type="Gene3D" id="3.40.630.30">
    <property type="match status" value="1"/>
</dbReference>